<reference evidence="2" key="1">
    <citation type="journal article" date="2022" name="bioRxiv">
        <title>Sequencing and chromosome-scale assembly of the giantPleurodeles waltlgenome.</title>
        <authorList>
            <person name="Brown T."/>
            <person name="Elewa A."/>
            <person name="Iarovenko S."/>
            <person name="Subramanian E."/>
            <person name="Araus A.J."/>
            <person name="Petzold A."/>
            <person name="Susuki M."/>
            <person name="Suzuki K.-i.T."/>
            <person name="Hayashi T."/>
            <person name="Toyoda A."/>
            <person name="Oliveira C."/>
            <person name="Osipova E."/>
            <person name="Leigh N.D."/>
            <person name="Simon A."/>
            <person name="Yun M.H."/>
        </authorList>
    </citation>
    <scope>NUCLEOTIDE SEQUENCE</scope>
    <source>
        <strain evidence="2">20211129_DDA</strain>
        <tissue evidence="2">Liver</tissue>
    </source>
</reference>
<evidence type="ECO:0000313" key="2">
    <source>
        <dbReference type="EMBL" id="KAJ1108473.1"/>
    </source>
</evidence>
<dbReference type="EMBL" id="JANPWB010000013">
    <property type="protein sequence ID" value="KAJ1108473.1"/>
    <property type="molecule type" value="Genomic_DNA"/>
</dbReference>
<dbReference type="Proteomes" id="UP001066276">
    <property type="component" value="Chromosome 9"/>
</dbReference>
<feature type="region of interest" description="Disordered" evidence="1">
    <location>
        <begin position="1"/>
        <end position="51"/>
    </location>
</feature>
<sequence>MHNATPAGARRPLRDRGAIGPDSWTLLGRPSELRPPGPTCAKRPWSPPARATRGIRASLRQTLRNSADGTHDLGGPCRLHLSTHCLTG</sequence>
<keyword evidence="3" id="KW-1185">Reference proteome</keyword>
<evidence type="ECO:0000313" key="3">
    <source>
        <dbReference type="Proteomes" id="UP001066276"/>
    </source>
</evidence>
<name>A0AAV7MXJ1_PLEWA</name>
<organism evidence="2 3">
    <name type="scientific">Pleurodeles waltl</name>
    <name type="common">Iberian ribbed newt</name>
    <dbReference type="NCBI Taxonomy" id="8319"/>
    <lineage>
        <taxon>Eukaryota</taxon>
        <taxon>Metazoa</taxon>
        <taxon>Chordata</taxon>
        <taxon>Craniata</taxon>
        <taxon>Vertebrata</taxon>
        <taxon>Euteleostomi</taxon>
        <taxon>Amphibia</taxon>
        <taxon>Batrachia</taxon>
        <taxon>Caudata</taxon>
        <taxon>Salamandroidea</taxon>
        <taxon>Salamandridae</taxon>
        <taxon>Pleurodelinae</taxon>
        <taxon>Pleurodeles</taxon>
    </lineage>
</organism>
<evidence type="ECO:0000256" key="1">
    <source>
        <dbReference type="SAM" id="MobiDB-lite"/>
    </source>
</evidence>
<protein>
    <submittedName>
        <fullName evidence="2">Uncharacterized protein</fullName>
    </submittedName>
</protein>
<accession>A0AAV7MXJ1</accession>
<proteinExistence type="predicted"/>
<gene>
    <name evidence="2" type="ORF">NDU88_005849</name>
</gene>
<dbReference type="AlphaFoldDB" id="A0AAV7MXJ1"/>
<comment type="caution">
    <text evidence="2">The sequence shown here is derived from an EMBL/GenBank/DDBJ whole genome shotgun (WGS) entry which is preliminary data.</text>
</comment>